<dbReference type="STRING" id="1123402.SAMN02583745_02022"/>
<feature type="binding site" evidence="9">
    <location>
        <position position="263"/>
    </location>
    <ligand>
        <name>glycerol</name>
        <dbReference type="ChEBI" id="CHEBI:17754"/>
    </ligand>
</feature>
<dbReference type="InterPro" id="IPR018211">
    <property type="entry name" value="ADH_Fe_CS"/>
</dbReference>
<evidence type="ECO:0000256" key="1">
    <source>
        <dbReference type="ARBA" id="ARBA00007358"/>
    </source>
</evidence>
<feature type="binding site" evidence="9">
    <location>
        <position position="168"/>
    </location>
    <ligand>
        <name>glycerol</name>
        <dbReference type="ChEBI" id="CHEBI:17754"/>
    </ligand>
</feature>
<dbReference type="PANTHER" id="PTHR43616:SF5">
    <property type="entry name" value="GLYCEROL DEHYDROGENASE 1"/>
    <property type="match status" value="1"/>
</dbReference>
<evidence type="ECO:0000256" key="9">
    <source>
        <dbReference type="PIRSR" id="PIRSR000112-1"/>
    </source>
</evidence>
<dbReference type="OrthoDB" id="5198708at2"/>
<evidence type="ECO:0000256" key="7">
    <source>
        <dbReference type="ARBA" id="ARBA00040132"/>
    </source>
</evidence>
<dbReference type="PANTHER" id="PTHR43616">
    <property type="entry name" value="GLYCEROL DEHYDROGENASE"/>
    <property type="match status" value="1"/>
</dbReference>
<name>A0A1I0DJW4_9GAMM</name>
<dbReference type="AlphaFoldDB" id="A0A1I0DJW4"/>
<feature type="binding site" evidence="11">
    <location>
        <begin position="94"/>
        <end position="98"/>
    </location>
    <ligand>
        <name>NAD(+)</name>
        <dbReference type="ChEBI" id="CHEBI:57540"/>
    </ligand>
</feature>
<feature type="domain" description="Alcohol dehydrogenase iron-type/glycerol dehydrogenase GldA" evidence="12">
    <location>
        <begin position="8"/>
        <end position="151"/>
    </location>
</feature>
<comment type="catalytic activity">
    <reaction evidence="8">
        <text>glycerol + NAD(+) = dihydroxyacetone + NADH + H(+)</text>
        <dbReference type="Rhea" id="RHEA:13769"/>
        <dbReference type="ChEBI" id="CHEBI:15378"/>
        <dbReference type="ChEBI" id="CHEBI:16016"/>
        <dbReference type="ChEBI" id="CHEBI:17754"/>
        <dbReference type="ChEBI" id="CHEBI:57540"/>
        <dbReference type="ChEBI" id="CHEBI:57945"/>
        <dbReference type="EC" id="1.1.1.6"/>
    </reaction>
</comment>
<evidence type="ECO:0000313" key="14">
    <source>
        <dbReference type="Proteomes" id="UP000242642"/>
    </source>
</evidence>
<dbReference type="PROSITE" id="PS00060">
    <property type="entry name" value="ADH_IRON_2"/>
    <property type="match status" value="1"/>
</dbReference>
<dbReference type="GO" id="GO:0005829">
    <property type="term" value="C:cytosol"/>
    <property type="evidence" value="ECO:0007669"/>
    <property type="project" value="TreeGrafter"/>
</dbReference>
<evidence type="ECO:0000256" key="3">
    <source>
        <dbReference type="ARBA" id="ARBA00023002"/>
    </source>
</evidence>
<sequence length="374" mass="39846">MRRAFISPSKYVQGENELLNLGYFISAYGKSALLISHPDDVARVRESLDKTIEQFSVKVIEGAFEGECTQAEIDRLSQLAKESQCACIVGLGGGKALDTAKSVAKGQPLIIIPTIASTDAPTSHSSVIYTKEGNFESYAYHASPSLVLIDTTVIAKAPVRFLVAGMGDSLSTYFEARASSSAFANVNAGLPMGFREGKAPPAKATKTALGLAELCYETLLEEGYKAKVACELNTVTPALENIIETNILLSGLGFESGGLAAAHAIHNGLTVLEGTHKFYHGEKVAFGTIVQLVLENAPLDELDEVIDFCLLVGLPVCLEDIGVTQYTQNELYEVAKKACLPEESIHSMPFPVTPESVVAAILSADKIGRDAKGI</sequence>
<keyword evidence="9" id="KW-0862">Zinc</keyword>
<evidence type="ECO:0000256" key="10">
    <source>
        <dbReference type="PIRSR" id="PIRSR000112-2"/>
    </source>
</evidence>
<evidence type="ECO:0000256" key="4">
    <source>
        <dbReference type="ARBA" id="ARBA00023027"/>
    </source>
</evidence>
<comment type="cofactor">
    <cofactor evidence="9">
        <name>Zn(2+)</name>
        <dbReference type="ChEBI" id="CHEBI:29105"/>
    </cofactor>
    <text evidence="9">Binds 1 zinc ion per subunit.</text>
</comment>
<gene>
    <name evidence="13" type="ORF">SAMN02583745_02022</name>
</gene>
<evidence type="ECO:0000256" key="8">
    <source>
        <dbReference type="ARBA" id="ARBA00049006"/>
    </source>
</evidence>
<dbReference type="GO" id="GO:0008888">
    <property type="term" value="F:glycerol dehydrogenase (NAD+) activity"/>
    <property type="evidence" value="ECO:0007669"/>
    <property type="project" value="UniProtKB-EC"/>
</dbReference>
<evidence type="ECO:0000256" key="6">
    <source>
        <dbReference type="ARBA" id="ARBA00039147"/>
    </source>
</evidence>
<evidence type="ECO:0000313" key="13">
    <source>
        <dbReference type="EMBL" id="SET32762.1"/>
    </source>
</evidence>
<reference evidence="14" key="1">
    <citation type="submission" date="2016-10" db="EMBL/GenBank/DDBJ databases">
        <authorList>
            <person name="Varghese N."/>
            <person name="Submissions S."/>
        </authorList>
    </citation>
    <scope>NUCLEOTIDE SEQUENCE [LARGE SCALE GENOMIC DNA]</scope>
    <source>
        <strain evidence="14">DSM 18579</strain>
    </source>
</reference>
<dbReference type="GO" id="GO:0046872">
    <property type="term" value="F:metal ion binding"/>
    <property type="evidence" value="ECO:0007669"/>
    <property type="project" value="UniProtKB-KW"/>
</dbReference>
<dbReference type="NCBIfam" id="NF006941">
    <property type="entry name" value="PRK09423.1"/>
    <property type="match status" value="1"/>
</dbReference>
<evidence type="ECO:0000256" key="11">
    <source>
        <dbReference type="PIRSR" id="PIRSR000112-3"/>
    </source>
</evidence>
<organism evidence="13 14">
    <name type="scientific">Thorsellia anophelis DSM 18579</name>
    <dbReference type="NCBI Taxonomy" id="1123402"/>
    <lineage>
        <taxon>Bacteria</taxon>
        <taxon>Pseudomonadati</taxon>
        <taxon>Pseudomonadota</taxon>
        <taxon>Gammaproteobacteria</taxon>
        <taxon>Enterobacterales</taxon>
        <taxon>Thorselliaceae</taxon>
        <taxon>Thorsellia</taxon>
    </lineage>
</organism>
<evidence type="ECO:0000256" key="5">
    <source>
        <dbReference type="ARBA" id="ARBA00037918"/>
    </source>
</evidence>
<evidence type="ECO:0000256" key="2">
    <source>
        <dbReference type="ARBA" id="ARBA00022723"/>
    </source>
</evidence>
<dbReference type="RefSeq" id="WP_093320525.1">
    <property type="nucleotide sequence ID" value="NZ_FOHV01000017.1"/>
</dbReference>
<dbReference type="EMBL" id="FOHV01000017">
    <property type="protein sequence ID" value="SET32762.1"/>
    <property type="molecule type" value="Genomic_DNA"/>
</dbReference>
<accession>A0A1I0DJW4</accession>
<feature type="binding site" evidence="10">
    <location>
        <position position="119"/>
    </location>
    <ligand>
        <name>glycerol</name>
        <dbReference type="ChEBI" id="CHEBI:17754"/>
    </ligand>
</feature>
<proteinExistence type="inferred from homology"/>
<dbReference type="InterPro" id="IPR016205">
    <property type="entry name" value="Glycerol_DH"/>
</dbReference>
<keyword evidence="2 9" id="KW-0479">Metal-binding</keyword>
<comment type="pathway">
    <text evidence="5">Polyol metabolism; glycerol fermentation; glycerone phosphate from glycerol (oxidative route): step 1/2.</text>
</comment>
<keyword evidence="14" id="KW-1185">Reference proteome</keyword>
<feature type="binding site" evidence="9">
    <location>
        <position position="280"/>
    </location>
    <ligand>
        <name>glycerol</name>
        <dbReference type="ChEBI" id="CHEBI:17754"/>
    </ligand>
</feature>
<feature type="binding site" evidence="11">
    <location>
        <position position="123"/>
    </location>
    <ligand>
        <name>NAD(+)</name>
        <dbReference type="ChEBI" id="CHEBI:57540"/>
    </ligand>
</feature>
<dbReference type="EC" id="1.1.1.6" evidence="6"/>
<dbReference type="Gene3D" id="1.20.1090.10">
    <property type="entry name" value="Dehydroquinate synthase-like - alpha domain"/>
    <property type="match status" value="1"/>
</dbReference>
<dbReference type="Pfam" id="PF00465">
    <property type="entry name" value="Fe-ADH"/>
    <property type="match status" value="1"/>
</dbReference>
<protein>
    <recommendedName>
        <fullName evidence="7">Glycerol dehydrogenase</fullName>
        <ecNumber evidence="6">1.1.1.6</ecNumber>
    </recommendedName>
</protein>
<feature type="binding site" evidence="11">
    <location>
        <position position="129"/>
    </location>
    <ligand>
        <name>NAD(+)</name>
        <dbReference type="ChEBI" id="CHEBI:57540"/>
    </ligand>
</feature>
<keyword evidence="3" id="KW-0560">Oxidoreductase</keyword>
<dbReference type="InterPro" id="IPR001670">
    <property type="entry name" value="ADH_Fe/GldA"/>
</dbReference>
<dbReference type="Gene3D" id="3.40.50.1970">
    <property type="match status" value="1"/>
</dbReference>
<dbReference type="PIRSF" id="PIRSF000112">
    <property type="entry name" value="Glycerol_dehydrogenase"/>
    <property type="match status" value="1"/>
</dbReference>
<keyword evidence="4 11" id="KW-0520">NAD</keyword>
<dbReference type="SUPFAM" id="SSF56796">
    <property type="entry name" value="Dehydroquinate synthase-like"/>
    <property type="match status" value="1"/>
</dbReference>
<comment type="similarity">
    <text evidence="1">Belongs to the iron-containing alcohol dehydrogenase family.</text>
</comment>
<feature type="binding site" evidence="11">
    <location>
        <begin position="114"/>
        <end position="117"/>
    </location>
    <ligand>
        <name>NAD(+)</name>
        <dbReference type="ChEBI" id="CHEBI:57540"/>
    </ligand>
</feature>
<dbReference type="CDD" id="cd08170">
    <property type="entry name" value="GlyDH"/>
    <property type="match status" value="1"/>
</dbReference>
<dbReference type="Proteomes" id="UP000242642">
    <property type="component" value="Unassembled WGS sequence"/>
</dbReference>
<evidence type="ECO:0000259" key="12">
    <source>
        <dbReference type="Pfam" id="PF00465"/>
    </source>
</evidence>